<comment type="caution">
    <text evidence="4">The sequence shown here is derived from an EMBL/GenBank/DDBJ whole genome shotgun (WGS) entry which is preliminary data.</text>
</comment>
<dbReference type="Pfam" id="PF17926">
    <property type="entry name" value="TetR_C_21"/>
    <property type="match status" value="1"/>
</dbReference>
<keyword evidence="1 2" id="KW-0238">DNA-binding</keyword>
<proteinExistence type="predicted"/>
<dbReference type="Pfam" id="PF00440">
    <property type="entry name" value="TetR_N"/>
    <property type="match status" value="1"/>
</dbReference>
<dbReference type="PROSITE" id="PS50977">
    <property type="entry name" value="HTH_TETR_2"/>
    <property type="match status" value="1"/>
</dbReference>
<name>A0ABV8VC54_9NOCA</name>
<sequence>MRAAGEATRERILAAAKAEFAEFGVAGARINRIAAAAHASKDRLYAYFPGKTELYAAVTERWAREIAAETGLSAEDLPGYVGRLFDHFVTHPDNARLQAWADLELSDTDIAEVLRDTIATKVAELRRGQRAGLLTPDIPAPLLLRMLTDLARTTAIHARHTAEHFGPEHIRAQRAATVLAAQRIVTGRERGETP</sequence>
<dbReference type="InterPro" id="IPR041467">
    <property type="entry name" value="Sco4008_C"/>
</dbReference>
<dbReference type="RefSeq" id="WP_378556621.1">
    <property type="nucleotide sequence ID" value="NZ_JBHSDL010000005.1"/>
</dbReference>
<feature type="domain" description="HTH tetR-type" evidence="3">
    <location>
        <begin position="6"/>
        <end position="66"/>
    </location>
</feature>
<dbReference type="EMBL" id="JBHSDL010000005">
    <property type="protein sequence ID" value="MFC4373543.1"/>
    <property type="molecule type" value="Genomic_DNA"/>
</dbReference>
<evidence type="ECO:0000256" key="1">
    <source>
        <dbReference type="ARBA" id="ARBA00023125"/>
    </source>
</evidence>
<dbReference type="PANTHER" id="PTHR30328:SF54">
    <property type="entry name" value="HTH-TYPE TRANSCRIPTIONAL REPRESSOR SCO4008"/>
    <property type="match status" value="1"/>
</dbReference>
<keyword evidence="5" id="KW-1185">Reference proteome</keyword>
<dbReference type="Gene3D" id="1.10.357.10">
    <property type="entry name" value="Tetracycline Repressor, domain 2"/>
    <property type="match status" value="1"/>
</dbReference>
<dbReference type="SUPFAM" id="SSF48498">
    <property type="entry name" value="Tetracyclin repressor-like, C-terminal domain"/>
    <property type="match status" value="1"/>
</dbReference>
<dbReference type="SUPFAM" id="SSF46689">
    <property type="entry name" value="Homeodomain-like"/>
    <property type="match status" value="1"/>
</dbReference>
<evidence type="ECO:0000313" key="4">
    <source>
        <dbReference type="EMBL" id="MFC4373543.1"/>
    </source>
</evidence>
<dbReference type="InterPro" id="IPR009057">
    <property type="entry name" value="Homeodomain-like_sf"/>
</dbReference>
<accession>A0ABV8VC54</accession>
<evidence type="ECO:0000313" key="5">
    <source>
        <dbReference type="Proteomes" id="UP001595844"/>
    </source>
</evidence>
<dbReference type="InterPro" id="IPR036271">
    <property type="entry name" value="Tet_transcr_reg_TetR-rel_C_sf"/>
</dbReference>
<reference evidence="5" key="1">
    <citation type="journal article" date="2019" name="Int. J. Syst. Evol. Microbiol.">
        <title>The Global Catalogue of Microorganisms (GCM) 10K type strain sequencing project: providing services to taxonomists for standard genome sequencing and annotation.</title>
        <authorList>
            <consortium name="The Broad Institute Genomics Platform"/>
            <consortium name="The Broad Institute Genome Sequencing Center for Infectious Disease"/>
            <person name="Wu L."/>
            <person name="Ma J."/>
        </authorList>
    </citation>
    <scope>NUCLEOTIDE SEQUENCE [LARGE SCALE GENOMIC DNA]</scope>
    <source>
        <strain evidence="5">IBRC-M 10490</strain>
    </source>
</reference>
<evidence type="ECO:0000256" key="2">
    <source>
        <dbReference type="PROSITE-ProRule" id="PRU00335"/>
    </source>
</evidence>
<evidence type="ECO:0000259" key="3">
    <source>
        <dbReference type="PROSITE" id="PS50977"/>
    </source>
</evidence>
<dbReference type="PRINTS" id="PR00455">
    <property type="entry name" value="HTHTETR"/>
</dbReference>
<organism evidence="4 5">
    <name type="scientific">Nocardia halotolerans</name>
    <dbReference type="NCBI Taxonomy" id="1755878"/>
    <lineage>
        <taxon>Bacteria</taxon>
        <taxon>Bacillati</taxon>
        <taxon>Actinomycetota</taxon>
        <taxon>Actinomycetes</taxon>
        <taxon>Mycobacteriales</taxon>
        <taxon>Nocardiaceae</taxon>
        <taxon>Nocardia</taxon>
    </lineage>
</organism>
<protein>
    <submittedName>
        <fullName evidence="4">TetR family transcriptional regulator</fullName>
    </submittedName>
</protein>
<gene>
    <name evidence="4" type="ORF">ACFO5K_05470</name>
</gene>
<feature type="DNA-binding region" description="H-T-H motif" evidence="2">
    <location>
        <begin position="29"/>
        <end position="48"/>
    </location>
</feature>
<dbReference type="Proteomes" id="UP001595844">
    <property type="component" value="Unassembled WGS sequence"/>
</dbReference>
<dbReference type="InterPro" id="IPR050109">
    <property type="entry name" value="HTH-type_TetR-like_transc_reg"/>
</dbReference>
<dbReference type="InterPro" id="IPR001647">
    <property type="entry name" value="HTH_TetR"/>
</dbReference>
<dbReference type="PANTHER" id="PTHR30328">
    <property type="entry name" value="TRANSCRIPTIONAL REPRESSOR"/>
    <property type="match status" value="1"/>
</dbReference>